<reference evidence="1 2" key="1">
    <citation type="submission" date="2019-09" db="EMBL/GenBank/DDBJ databases">
        <title>FDA dAtabase for Regulatory Grade micrObial Sequences (FDA-ARGOS): Supporting development and validation of Infectious Disease Dx tests.</title>
        <authorList>
            <person name="Sciortino C."/>
            <person name="Tallon L."/>
            <person name="Sadzewicz L."/>
            <person name="Vavikolanu K."/>
            <person name="Mehta A."/>
            <person name="Aluvathingal J."/>
            <person name="Nadendla S."/>
            <person name="Nandy P."/>
            <person name="Geyer C."/>
            <person name="Yan Y."/>
            <person name="Sichtig H."/>
        </authorList>
    </citation>
    <scope>NUCLEOTIDE SEQUENCE [LARGE SCALE GENOMIC DNA]</scope>
    <source>
        <strain evidence="1 2">FDAARGOS_643</strain>
    </source>
</reference>
<evidence type="ECO:0000313" key="1">
    <source>
        <dbReference type="EMBL" id="QEU07343.1"/>
    </source>
</evidence>
<gene>
    <name evidence="1" type="ORF">FOB51_04500</name>
</gene>
<dbReference type="RefSeq" id="WP_150349852.1">
    <property type="nucleotide sequence ID" value="NZ_CP038095.1"/>
</dbReference>
<dbReference type="EMBL" id="CP044081">
    <property type="protein sequence ID" value="QEU07343.1"/>
    <property type="molecule type" value="Genomic_DNA"/>
</dbReference>
<protein>
    <submittedName>
        <fullName evidence="1">Uncharacterized protein</fullName>
    </submittedName>
</protein>
<dbReference type="AlphaFoldDB" id="A0A5P2QNZ7"/>
<proteinExistence type="predicted"/>
<evidence type="ECO:0000313" key="2">
    <source>
        <dbReference type="Proteomes" id="UP000324507"/>
    </source>
</evidence>
<organism evidence="1 2">
    <name type="scientific">Paracoccus yeei</name>
    <dbReference type="NCBI Taxonomy" id="147645"/>
    <lineage>
        <taxon>Bacteria</taxon>
        <taxon>Pseudomonadati</taxon>
        <taxon>Pseudomonadota</taxon>
        <taxon>Alphaproteobacteria</taxon>
        <taxon>Rhodobacterales</taxon>
        <taxon>Paracoccaceae</taxon>
        <taxon>Paracoccus</taxon>
    </lineage>
</organism>
<sequence>MSVNFRDINDLLAIKPKGVFEIQTGANGRPVIFVYRPEQPEETIFCLSPGHANQVRQQLSDEGLTGLVGDAL</sequence>
<dbReference type="Proteomes" id="UP000324507">
    <property type="component" value="Chromosome"/>
</dbReference>
<accession>A0A5P2QNZ7</accession>
<name>A0A5P2QNZ7_9RHOB</name>